<evidence type="ECO:0000256" key="5">
    <source>
        <dbReference type="PROSITE-ProRule" id="PRU00309"/>
    </source>
</evidence>
<evidence type="ECO:0000259" key="6">
    <source>
        <dbReference type="PROSITE" id="PS50950"/>
    </source>
</evidence>
<sequence>MGGCRCSYKNCQNTTKTTENVHFFHYPVKHKERCKAWIENANKPHFCDLEEDQLRNKVICEHHFEDKWFPNSQKKRLLQGAIPTLDGDCGGEEESLETEMFISNGLQEIQILPASSDGSLFILDTDSNRSQRVESFVYKNGMIIPSVTTAKPDIKPKLPASVSKPSTSKLNNSLQNFSSPLFTSHDYDLDPLEFKVNVKKETPDVEPHSAKNSDKYEHEFDNTSIPNETYLENSLGRKSMAPSTVVKNPVIIRQQQSSKKANLARNYLRKIKQHSRDIACIKKMLRQKAMSESKPDPETILTCLKGDVPSTLFTVLNLNLNNNYELTEEDEDFFTTIHKISPEVYQLLVDKYKWNLPCIDAPME</sequence>
<gene>
    <name evidence="7" type="ORF">PSYICH_LOCUS4223</name>
</gene>
<reference evidence="7" key="1">
    <citation type="submission" date="2022-01" db="EMBL/GenBank/DDBJ databases">
        <authorList>
            <person name="King R."/>
        </authorList>
    </citation>
    <scope>NUCLEOTIDE SEQUENCE</scope>
</reference>
<evidence type="ECO:0000313" key="7">
    <source>
        <dbReference type="EMBL" id="CAH1103428.1"/>
    </source>
</evidence>
<dbReference type="Pfam" id="PF05485">
    <property type="entry name" value="THAP"/>
    <property type="match status" value="1"/>
</dbReference>
<evidence type="ECO:0000256" key="4">
    <source>
        <dbReference type="ARBA" id="ARBA00023125"/>
    </source>
</evidence>
<dbReference type="PANTHER" id="PTHR46600:SF11">
    <property type="entry name" value="THAP DOMAIN-CONTAINING PROTEIN 10"/>
    <property type="match status" value="1"/>
</dbReference>
<dbReference type="SMART" id="SM00980">
    <property type="entry name" value="THAP"/>
    <property type="match status" value="1"/>
</dbReference>
<dbReference type="GO" id="GO:0008270">
    <property type="term" value="F:zinc ion binding"/>
    <property type="evidence" value="ECO:0007669"/>
    <property type="project" value="UniProtKB-KW"/>
</dbReference>
<dbReference type="GO" id="GO:0043565">
    <property type="term" value="F:sequence-specific DNA binding"/>
    <property type="evidence" value="ECO:0007669"/>
    <property type="project" value="InterPro"/>
</dbReference>
<keyword evidence="3" id="KW-0862">Zinc</keyword>
<dbReference type="SMART" id="SM00692">
    <property type="entry name" value="DM3"/>
    <property type="match status" value="1"/>
</dbReference>
<dbReference type="PANTHER" id="PTHR46600">
    <property type="entry name" value="THAP DOMAIN-CONTAINING"/>
    <property type="match status" value="1"/>
</dbReference>
<protein>
    <recommendedName>
        <fullName evidence="6">THAP-type domain-containing protein</fullName>
    </recommendedName>
</protein>
<dbReference type="SUPFAM" id="SSF57716">
    <property type="entry name" value="Glucocorticoid receptor-like (DNA-binding domain)"/>
    <property type="match status" value="1"/>
</dbReference>
<dbReference type="OrthoDB" id="7683421at2759"/>
<feature type="domain" description="THAP-type" evidence="6">
    <location>
        <begin position="1"/>
        <end position="86"/>
    </location>
</feature>
<keyword evidence="2 5" id="KW-0863">Zinc-finger</keyword>
<name>A0A9P0G854_9CUCU</name>
<evidence type="ECO:0000256" key="2">
    <source>
        <dbReference type="ARBA" id="ARBA00022771"/>
    </source>
</evidence>
<keyword evidence="1" id="KW-0479">Metal-binding</keyword>
<keyword evidence="8" id="KW-1185">Reference proteome</keyword>
<dbReference type="EMBL" id="OV651826">
    <property type="protein sequence ID" value="CAH1103428.1"/>
    <property type="molecule type" value="Genomic_DNA"/>
</dbReference>
<dbReference type="InterPro" id="IPR006612">
    <property type="entry name" value="THAP_Znf"/>
</dbReference>
<evidence type="ECO:0000256" key="3">
    <source>
        <dbReference type="ARBA" id="ARBA00022833"/>
    </source>
</evidence>
<proteinExistence type="predicted"/>
<organism evidence="7 8">
    <name type="scientific">Psylliodes chrysocephalus</name>
    <dbReference type="NCBI Taxonomy" id="3402493"/>
    <lineage>
        <taxon>Eukaryota</taxon>
        <taxon>Metazoa</taxon>
        <taxon>Ecdysozoa</taxon>
        <taxon>Arthropoda</taxon>
        <taxon>Hexapoda</taxon>
        <taxon>Insecta</taxon>
        <taxon>Pterygota</taxon>
        <taxon>Neoptera</taxon>
        <taxon>Endopterygota</taxon>
        <taxon>Coleoptera</taxon>
        <taxon>Polyphaga</taxon>
        <taxon>Cucujiformia</taxon>
        <taxon>Chrysomeloidea</taxon>
        <taxon>Chrysomelidae</taxon>
        <taxon>Galerucinae</taxon>
        <taxon>Alticini</taxon>
        <taxon>Psylliodes</taxon>
    </lineage>
</organism>
<dbReference type="PROSITE" id="PS50950">
    <property type="entry name" value="ZF_THAP"/>
    <property type="match status" value="1"/>
</dbReference>
<evidence type="ECO:0000256" key="1">
    <source>
        <dbReference type="ARBA" id="ARBA00022723"/>
    </source>
</evidence>
<dbReference type="Proteomes" id="UP001153636">
    <property type="component" value="Chromosome 14"/>
</dbReference>
<evidence type="ECO:0000313" key="8">
    <source>
        <dbReference type="Proteomes" id="UP001153636"/>
    </source>
</evidence>
<dbReference type="AlphaFoldDB" id="A0A9P0G854"/>
<accession>A0A9P0G854</accession>
<keyword evidence="4 5" id="KW-0238">DNA-binding</keyword>
<dbReference type="InterPro" id="IPR026516">
    <property type="entry name" value="THAP1/10"/>
</dbReference>